<dbReference type="EMBL" id="JAPCXB010000150">
    <property type="protein sequence ID" value="KAJ1606205.1"/>
    <property type="molecule type" value="Genomic_DNA"/>
</dbReference>
<feature type="transmembrane region" description="Helical" evidence="1">
    <location>
        <begin position="22"/>
        <end position="46"/>
    </location>
</feature>
<dbReference type="SUPFAM" id="SSF103473">
    <property type="entry name" value="MFS general substrate transporter"/>
    <property type="match status" value="1"/>
</dbReference>
<feature type="transmembrane region" description="Helical" evidence="1">
    <location>
        <begin position="477"/>
        <end position="495"/>
    </location>
</feature>
<organism evidence="2 3">
    <name type="scientific">Cryptosporidium canis</name>
    <dbReference type="NCBI Taxonomy" id="195482"/>
    <lineage>
        <taxon>Eukaryota</taxon>
        <taxon>Sar</taxon>
        <taxon>Alveolata</taxon>
        <taxon>Apicomplexa</taxon>
        <taxon>Conoidasida</taxon>
        <taxon>Coccidia</taxon>
        <taxon>Eucoccidiorida</taxon>
        <taxon>Eimeriorina</taxon>
        <taxon>Cryptosporidiidae</taxon>
        <taxon>Cryptosporidium</taxon>
    </lineage>
</organism>
<keyword evidence="1" id="KW-0472">Membrane</keyword>
<feature type="transmembrane region" description="Helical" evidence="1">
    <location>
        <begin position="436"/>
        <end position="465"/>
    </location>
</feature>
<sequence>MDNTSLLRADGGFVLPERNSKIYLILMVLISSWTNSCIAMIWPLLVASSYLRFPFHATMFLIEVFLCFFLGMTSDLKSRKVSVKRSLKIMLGSVLTILAIVAIVFFLKINVSESGIVRYSGKYGSLSDFNMEELYDNVLTFDKTIGLMDDQREKVKTVKESTGKSVGNMEVPDGNNSNISPKNNNIVRVFTLLLFTMCCILQSSSVSLYYNLNILIVDDCMENTTLGSYSSYRNFAGWSEMCFYNIGCYLCILITRLVFISALECIVGGDISTARDAMEIKYIHIYCMNLLVLVFMIPLGYYLAEYKLVFHYTEDFNKAMNNTEYFQQIRDFVGGKNSIFWLLVIPYWIIYFIQSGNNFHNWILIDQAASSIQWWELYSLLCESVVSLIISIVLSFISNKFSPVILQLCCFAVLSMVSFGLTLCTNMMHEIPVKTFMDFISAFTLCHGVFHISCIVPSLNALYFVIKFTPPHVKSTVLSIIHSIILTAPIADQIINDYSFKIISISGKFLIITAMTLIGIVFTALFMAEQSTEEGHALSSFELLPVYSSYESGRFKH</sequence>
<feature type="transmembrane region" description="Helical" evidence="1">
    <location>
        <begin position="86"/>
        <end position="107"/>
    </location>
</feature>
<proteinExistence type="predicted"/>
<dbReference type="InterPro" id="IPR036259">
    <property type="entry name" value="MFS_trans_sf"/>
</dbReference>
<feature type="transmembrane region" description="Helical" evidence="1">
    <location>
        <begin position="377"/>
        <end position="398"/>
    </location>
</feature>
<gene>
    <name evidence="2" type="ORF">OJ252_3242</name>
</gene>
<evidence type="ECO:0000313" key="3">
    <source>
        <dbReference type="Proteomes" id="UP001071777"/>
    </source>
</evidence>
<protein>
    <submittedName>
        <fullName evidence="2">Transmembrane domain-containing protein</fullName>
    </submittedName>
</protein>
<keyword evidence="1 2" id="KW-0812">Transmembrane</keyword>
<feature type="transmembrane region" description="Helical" evidence="1">
    <location>
        <begin position="189"/>
        <end position="210"/>
    </location>
</feature>
<feature type="transmembrane region" description="Helical" evidence="1">
    <location>
        <begin position="507"/>
        <end position="528"/>
    </location>
</feature>
<reference evidence="2" key="1">
    <citation type="submission" date="2022-10" db="EMBL/GenBank/DDBJ databases">
        <title>Adaptive evolution leads to modifications in subtelomeric GC content in a zoonotic Cryptosporidium species.</title>
        <authorList>
            <person name="Li J."/>
            <person name="Feng Y."/>
            <person name="Xiao L."/>
        </authorList>
    </citation>
    <scope>NUCLEOTIDE SEQUENCE</scope>
    <source>
        <strain evidence="2">25894</strain>
    </source>
</reference>
<feature type="transmembrane region" description="Helical" evidence="1">
    <location>
        <begin position="339"/>
        <end position="356"/>
    </location>
</feature>
<feature type="transmembrane region" description="Helical" evidence="1">
    <location>
        <begin position="404"/>
        <end position="424"/>
    </location>
</feature>
<feature type="transmembrane region" description="Helical" evidence="1">
    <location>
        <begin position="243"/>
        <end position="263"/>
    </location>
</feature>
<name>A0ABQ8P3X9_9CRYT</name>
<evidence type="ECO:0000313" key="2">
    <source>
        <dbReference type="EMBL" id="KAJ1606205.1"/>
    </source>
</evidence>
<keyword evidence="1" id="KW-1133">Transmembrane helix</keyword>
<feature type="transmembrane region" description="Helical" evidence="1">
    <location>
        <begin position="53"/>
        <end position="74"/>
    </location>
</feature>
<dbReference type="Proteomes" id="UP001071777">
    <property type="component" value="Unassembled WGS sequence"/>
</dbReference>
<accession>A0ABQ8P3X9</accession>
<comment type="caution">
    <text evidence="2">The sequence shown here is derived from an EMBL/GenBank/DDBJ whole genome shotgun (WGS) entry which is preliminary data.</text>
</comment>
<evidence type="ECO:0000256" key="1">
    <source>
        <dbReference type="SAM" id="Phobius"/>
    </source>
</evidence>
<feature type="transmembrane region" description="Helical" evidence="1">
    <location>
        <begin position="283"/>
        <end position="304"/>
    </location>
</feature>
<keyword evidence="3" id="KW-1185">Reference proteome</keyword>